<evidence type="ECO:0000313" key="2">
    <source>
        <dbReference type="EMBL" id="MPC84891.1"/>
    </source>
</evidence>
<comment type="caution">
    <text evidence="2">The sequence shown here is derived from an EMBL/GenBank/DDBJ whole genome shotgun (WGS) entry which is preliminary data.</text>
</comment>
<name>A0A5B7IHF7_PORTR</name>
<proteinExistence type="predicted"/>
<protein>
    <submittedName>
        <fullName evidence="2">Uncharacterized protein</fullName>
    </submittedName>
</protein>
<evidence type="ECO:0000256" key="1">
    <source>
        <dbReference type="SAM" id="MobiDB-lite"/>
    </source>
</evidence>
<dbReference type="EMBL" id="VSRR010066753">
    <property type="protein sequence ID" value="MPC84891.1"/>
    <property type="molecule type" value="Genomic_DNA"/>
</dbReference>
<evidence type="ECO:0000313" key="3">
    <source>
        <dbReference type="Proteomes" id="UP000324222"/>
    </source>
</evidence>
<keyword evidence="3" id="KW-1185">Reference proteome</keyword>
<organism evidence="2 3">
    <name type="scientific">Portunus trituberculatus</name>
    <name type="common">Swimming crab</name>
    <name type="synonym">Neptunus trituberculatus</name>
    <dbReference type="NCBI Taxonomy" id="210409"/>
    <lineage>
        <taxon>Eukaryota</taxon>
        <taxon>Metazoa</taxon>
        <taxon>Ecdysozoa</taxon>
        <taxon>Arthropoda</taxon>
        <taxon>Crustacea</taxon>
        <taxon>Multicrustacea</taxon>
        <taxon>Malacostraca</taxon>
        <taxon>Eumalacostraca</taxon>
        <taxon>Eucarida</taxon>
        <taxon>Decapoda</taxon>
        <taxon>Pleocyemata</taxon>
        <taxon>Brachyura</taxon>
        <taxon>Eubrachyura</taxon>
        <taxon>Portunoidea</taxon>
        <taxon>Portunidae</taxon>
        <taxon>Portuninae</taxon>
        <taxon>Portunus</taxon>
    </lineage>
</organism>
<accession>A0A5B7IHF7</accession>
<feature type="compositionally biased region" description="Basic and acidic residues" evidence="1">
    <location>
        <begin position="7"/>
        <end position="17"/>
    </location>
</feature>
<dbReference type="Proteomes" id="UP000324222">
    <property type="component" value="Unassembled WGS sequence"/>
</dbReference>
<reference evidence="2 3" key="1">
    <citation type="submission" date="2019-05" db="EMBL/GenBank/DDBJ databases">
        <title>Another draft genome of Portunus trituberculatus and its Hox gene families provides insights of decapod evolution.</title>
        <authorList>
            <person name="Jeong J.-H."/>
            <person name="Song I."/>
            <person name="Kim S."/>
            <person name="Choi T."/>
            <person name="Kim D."/>
            <person name="Ryu S."/>
            <person name="Kim W."/>
        </authorList>
    </citation>
    <scope>NUCLEOTIDE SEQUENCE [LARGE SCALE GENOMIC DNA]</scope>
    <source>
        <tissue evidence="2">Muscle</tissue>
    </source>
</reference>
<gene>
    <name evidence="2" type="ORF">E2C01_079642</name>
</gene>
<feature type="region of interest" description="Disordered" evidence="1">
    <location>
        <begin position="1"/>
        <end position="30"/>
    </location>
</feature>
<dbReference type="AlphaFoldDB" id="A0A5B7IHF7"/>
<sequence>MEINKLASERPATHRAEAAPFDNLTSWRLE</sequence>